<sequence length="279" mass="29175">MWTTKRKVQAALSLWLHLLSVALAGKSSEYSASNNIDSDSSASGKSFDPPEELYRGGGGHSSESQAASGLQPSLGRLGESLNEAYSKWRHAHGAGSGAQERIIVGHYGGGLASHGQNHVSFESNTHGHSPYPYEYNTHSSHGGTVGAGAGAGASPYYGSSSSETAGLPFDVYGTRHGAALGHAHHYAPAGPEYAYHYPVESHETATHKGHGHSDISSKALLAKSFLIPLASAAVLGIAAALVSNPLLLQLGTVSGLGQAIVGKRKRRSVRTPYRLSDKW</sequence>
<feature type="transmembrane region" description="Helical" evidence="2">
    <location>
        <begin position="225"/>
        <end position="248"/>
    </location>
</feature>
<keyword evidence="2" id="KW-0472">Membrane</keyword>
<evidence type="ECO:0000256" key="1">
    <source>
        <dbReference type="SAM" id="MobiDB-lite"/>
    </source>
</evidence>
<evidence type="ECO:0000313" key="5">
    <source>
        <dbReference type="Proteomes" id="UP001500889"/>
    </source>
</evidence>
<reference evidence="4 5" key="1">
    <citation type="submission" date="2024-02" db="EMBL/GenBank/DDBJ databases">
        <title>A chromosome-level genome assembly of Drosophila madeirensis, a fruit fly species endemic to Madeira island.</title>
        <authorList>
            <person name="Tomihara K."/>
            <person name="Llopart A."/>
            <person name="Yamamoto D."/>
        </authorList>
    </citation>
    <scope>NUCLEOTIDE SEQUENCE [LARGE SCALE GENOMIC DNA]</scope>
    <source>
        <strain evidence="4 5">RF1</strain>
    </source>
</reference>
<feature type="chain" id="PRO_5043616934" evidence="3">
    <location>
        <begin position="25"/>
        <end position="279"/>
    </location>
</feature>
<dbReference type="Proteomes" id="UP001500889">
    <property type="component" value="Chromosome U"/>
</dbReference>
<proteinExistence type="predicted"/>
<organism evidence="4 5">
    <name type="scientific">Drosophila madeirensis</name>
    <name type="common">Fruit fly</name>
    <dbReference type="NCBI Taxonomy" id="30013"/>
    <lineage>
        <taxon>Eukaryota</taxon>
        <taxon>Metazoa</taxon>
        <taxon>Ecdysozoa</taxon>
        <taxon>Arthropoda</taxon>
        <taxon>Hexapoda</taxon>
        <taxon>Insecta</taxon>
        <taxon>Pterygota</taxon>
        <taxon>Neoptera</taxon>
        <taxon>Endopterygota</taxon>
        <taxon>Diptera</taxon>
        <taxon>Brachycera</taxon>
        <taxon>Muscomorpha</taxon>
        <taxon>Ephydroidea</taxon>
        <taxon>Drosophilidae</taxon>
        <taxon>Drosophila</taxon>
        <taxon>Sophophora</taxon>
    </lineage>
</organism>
<name>A0AAU9FCD6_DROMD</name>
<feature type="compositionally biased region" description="Polar residues" evidence="1">
    <location>
        <begin position="61"/>
        <end position="71"/>
    </location>
</feature>
<dbReference type="EMBL" id="AP029264">
    <property type="protein sequence ID" value="BFF93310.1"/>
    <property type="molecule type" value="Genomic_DNA"/>
</dbReference>
<gene>
    <name evidence="4" type="ORF">DMAD_11185</name>
</gene>
<protein>
    <submittedName>
        <fullName evidence="4">Uncharacterized protein</fullName>
    </submittedName>
</protein>
<feature type="signal peptide" evidence="3">
    <location>
        <begin position="1"/>
        <end position="24"/>
    </location>
</feature>
<accession>A0AAU9FCD6</accession>
<feature type="compositionally biased region" description="Low complexity" evidence="1">
    <location>
        <begin position="31"/>
        <end position="43"/>
    </location>
</feature>
<feature type="region of interest" description="Disordered" evidence="1">
    <location>
        <begin position="30"/>
        <end position="75"/>
    </location>
</feature>
<keyword evidence="3" id="KW-0732">Signal</keyword>
<evidence type="ECO:0000256" key="2">
    <source>
        <dbReference type="SAM" id="Phobius"/>
    </source>
</evidence>
<keyword evidence="2" id="KW-1133">Transmembrane helix</keyword>
<keyword evidence="2" id="KW-0812">Transmembrane</keyword>
<keyword evidence="5" id="KW-1185">Reference proteome</keyword>
<evidence type="ECO:0000313" key="4">
    <source>
        <dbReference type="EMBL" id="BFF93310.1"/>
    </source>
</evidence>
<evidence type="ECO:0000256" key="3">
    <source>
        <dbReference type="SAM" id="SignalP"/>
    </source>
</evidence>
<dbReference type="AlphaFoldDB" id="A0AAU9FCD6"/>